<dbReference type="SUPFAM" id="SSF50044">
    <property type="entry name" value="SH3-domain"/>
    <property type="match status" value="2"/>
</dbReference>
<feature type="domain" description="SH3" evidence="4">
    <location>
        <begin position="200"/>
        <end position="262"/>
    </location>
</feature>
<dbReference type="SMART" id="SM00326">
    <property type="entry name" value="SH3"/>
    <property type="match status" value="2"/>
</dbReference>
<dbReference type="Gene3D" id="2.30.30.40">
    <property type="entry name" value="SH3 Domains"/>
    <property type="match status" value="1"/>
</dbReference>
<organism evidence="5 6">
    <name type="scientific">Blattamonas nauphoetae</name>
    <dbReference type="NCBI Taxonomy" id="2049346"/>
    <lineage>
        <taxon>Eukaryota</taxon>
        <taxon>Metamonada</taxon>
        <taxon>Preaxostyla</taxon>
        <taxon>Oxymonadida</taxon>
        <taxon>Blattamonas</taxon>
    </lineage>
</organism>
<feature type="compositionally biased region" description="Low complexity" evidence="3">
    <location>
        <begin position="176"/>
        <end position="195"/>
    </location>
</feature>
<feature type="compositionally biased region" description="Basic and acidic residues" evidence="3">
    <location>
        <begin position="166"/>
        <end position="175"/>
    </location>
</feature>
<evidence type="ECO:0000259" key="4">
    <source>
        <dbReference type="PROSITE" id="PS50002"/>
    </source>
</evidence>
<evidence type="ECO:0000256" key="1">
    <source>
        <dbReference type="ARBA" id="ARBA00022443"/>
    </source>
</evidence>
<dbReference type="InterPro" id="IPR001452">
    <property type="entry name" value="SH3_domain"/>
</dbReference>
<dbReference type="InterPro" id="IPR036028">
    <property type="entry name" value="SH3-like_dom_sf"/>
</dbReference>
<evidence type="ECO:0000256" key="3">
    <source>
        <dbReference type="SAM" id="MobiDB-lite"/>
    </source>
</evidence>
<dbReference type="CDD" id="cd00174">
    <property type="entry name" value="SH3"/>
    <property type="match status" value="1"/>
</dbReference>
<dbReference type="Pfam" id="PF07653">
    <property type="entry name" value="SH3_2"/>
    <property type="match status" value="1"/>
</dbReference>
<reference evidence="5 6" key="1">
    <citation type="journal article" date="2022" name="bioRxiv">
        <title>Genomics of Preaxostyla Flagellates Illuminates Evolutionary Transitions and the Path Towards Mitochondrial Loss.</title>
        <authorList>
            <person name="Novak L.V.F."/>
            <person name="Treitli S.C."/>
            <person name="Pyrih J."/>
            <person name="Halakuc P."/>
            <person name="Pipaliya S.V."/>
            <person name="Vacek V."/>
            <person name="Brzon O."/>
            <person name="Soukal P."/>
            <person name="Eme L."/>
            <person name="Dacks J.B."/>
            <person name="Karnkowska A."/>
            <person name="Elias M."/>
            <person name="Hampl V."/>
        </authorList>
    </citation>
    <scope>NUCLEOTIDE SEQUENCE [LARGE SCALE GENOMIC DNA]</scope>
    <source>
        <strain evidence="5">NAU3</strain>
        <tissue evidence="5">Gut</tissue>
    </source>
</reference>
<protein>
    <recommendedName>
        <fullName evidence="4">SH3 domain-containing protein</fullName>
    </recommendedName>
</protein>
<evidence type="ECO:0000313" key="6">
    <source>
        <dbReference type="Proteomes" id="UP001281761"/>
    </source>
</evidence>
<feature type="region of interest" description="Disordered" evidence="3">
    <location>
        <begin position="151"/>
        <end position="198"/>
    </location>
</feature>
<evidence type="ECO:0000313" key="5">
    <source>
        <dbReference type="EMBL" id="KAK2952622.1"/>
    </source>
</evidence>
<gene>
    <name evidence="5" type="ORF">BLNAU_12450</name>
</gene>
<dbReference type="PROSITE" id="PS50002">
    <property type="entry name" value="SH3"/>
    <property type="match status" value="2"/>
</dbReference>
<dbReference type="InterPro" id="IPR035979">
    <property type="entry name" value="RBD_domain_sf"/>
</dbReference>
<keyword evidence="1 2" id="KW-0728">SH3 domain</keyword>
<proteinExistence type="predicted"/>
<name>A0ABQ9XMK2_9EUKA</name>
<feature type="compositionally biased region" description="Polar residues" evidence="3">
    <location>
        <begin position="296"/>
        <end position="305"/>
    </location>
</feature>
<accession>A0ABQ9XMK2</accession>
<comment type="caution">
    <text evidence="5">The sequence shown here is derived from an EMBL/GenBank/DDBJ whole genome shotgun (WGS) entry which is preliminary data.</text>
</comment>
<evidence type="ECO:0000256" key="2">
    <source>
        <dbReference type="PROSITE-ProRule" id="PRU00192"/>
    </source>
</evidence>
<sequence>MSPCLLSGPNHVAHRPVLSVLSFDPIPPSPPATHESFRIVLLTSVPFSTITQRLSKDPSVSQVTICRPKKKLSPMELRINTLPEGCTEDHLRAVISPHTSCTITIKPPTSPSVQSSSAILIYPTEEAAIAAFRASSTWMVENEPIKAFFKFQGKRDKHDGRKHRKVPEEQKEEKQGGSSPPSPFSCGSIPAKALSPPSPPPLQPFRVIFSFDATGYPGAMGVQEGEEVLVSEEMADGWSVVCWPDGTERGIVPSSYIERLNKLTNPPTGQGQPPPPHPAMETAHGGMETEGEALTPQVQQTVSQSNTPHHNPLLPTPNPQSTPNIRLHQVSIVTRKWRMRQTLRAVDNYSAPTEQPNCLSLRAGQIVTLVEFGDEWCRVRDYVANGVD</sequence>
<dbReference type="EMBL" id="JARBJD010000101">
    <property type="protein sequence ID" value="KAK2952622.1"/>
    <property type="molecule type" value="Genomic_DNA"/>
</dbReference>
<keyword evidence="6" id="KW-1185">Reference proteome</keyword>
<feature type="region of interest" description="Disordered" evidence="3">
    <location>
        <begin position="263"/>
        <end position="324"/>
    </location>
</feature>
<dbReference type="Proteomes" id="UP001281761">
    <property type="component" value="Unassembled WGS sequence"/>
</dbReference>
<feature type="domain" description="SH3" evidence="4">
    <location>
        <begin position="338"/>
        <end position="388"/>
    </location>
</feature>
<dbReference type="SUPFAM" id="SSF54928">
    <property type="entry name" value="RNA-binding domain, RBD"/>
    <property type="match status" value="1"/>
</dbReference>